<dbReference type="GO" id="GO:0009254">
    <property type="term" value="P:peptidoglycan turnover"/>
    <property type="evidence" value="ECO:0007669"/>
    <property type="project" value="UniProtKB-UniRule"/>
</dbReference>
<organism evidence="12 13">
    <name type="scientific">Pontibacterium sinense</name>
    <dbReference type="NCBI Taxonomy" id="2781979"/>
    <lineage>
        <taxon>Bacteria</taxon>
        <taxon>Pseudomonadati</taxon>
        <taxon>Pseudomonadota</taxon>
        <taxon>Gammaproteobacteria</taxon>
        <taxon>Oceanospirillales</taxon>
        <taxon>Oceanospirillaceae</taxon>
        <taxon>Pontibacterium</taxon>
    </lineage>
</organism>
<evidence type="ECO:0000313" key="13">
    <source>
        <dbReference type="Proteomes" id="UP000640333"/>
    </source>
</evidence>
<dbReference type="GO" id="GO:0004563">
    <property type="term" value="F:beta-N-acetylhexosaminidase activity"/>
    <property type="evidence" value="ECO:0007669"/>
    <property type="project" value="UniProtKB-UniRule"/>
</dbReference>
<evidence type="ECO:0000256" key="10">
    <source>
        <dbReference type="HAMAP-Rule" id="MF_00364"/>
    </source>
</evidence>
<feature type="active site" description="Nucleophile" evidence="10">
    <location>
        <position position="251"/>
    </location>
</feature>
<dbReference type="RefSeq" id="WP_193952746.1">
    <property type="nucleotide sequence ID" value="NZ_JADEYS010000006.1"/>
</dbReference>
<dbReference type="EC" id="3.2.1.52" evidence="10"/>
<comment type="function">
    <text evidence="10">Plays a role in peptidoglycan recycling by cleaving the terminal beta-1,4-linked N-acetylglucosamine (GlcNAc) from peptide-linked peptidoglycan fragments, giving rise to free GlcNAc, anhydro-N-acetylmuramic acid and anhydro-N-acetylmuramic acid-linked peptides.</text>
</comment>
<dbReference type="GO" id="GO:0005737">
    <property type="term" value="C:cytoplasm"/>
    <property type="evidence" value="ECO:0007669"/>
    <property type="project" value="UniProtKB-SubCell"/>
</dbReference>
<dbReference type="SUPFAM" id="SSF51445">
    <property type="entry name" value="(Trans)glycosidases"/>
    <property type="match status" value="1"/>
</dbReference>
<keyword evidence="5 10" id="KW-0133">Cell shape</keyword>
<comment type="pathway">
    <text evidence="10">Cell wall biogenesis; peptidoglycan recycling.</text>
</comment>
<name>A0A8J7JY67_9GAMM</name>
<evidence type="ECO:0000259" key="11">
    <source>
        <dbReference type="Pfam" id="PF00933"/>
    </source>
</evidence>
<keyword evidence="13" id="KW-1185">Reference proteome</keyword>
<dbReference type="InterPro" id="IPR001764">
    <property type="entry name" value="Glyco_hydro_3_N"/>
</dbReference>
<dbReference type="PANTHER" id="PTHR30480">
    <property type="entry name" value="BETA-HEXOSAMINIDASE-RELATED"/>
    <property type="match status" value="1"/>
</dbReference>
<comment type="catalytic activity">
    <reaction evidence="1 10">
        <text>Hydrolysis of terminal non-reducing N-acetyl-D-hexosamine residues in N-acetyl-beta-D-hexosaminides.</text>
        <dbReference type="EC" id="3.2.1.52"/>
    </reaction>
</comment>
<comment type="caution">
    <text evidence="12">The sequence shown here is derived from an EMBL/GenBank/DDBJ whole genome shotgun (WGS) entry which is preliminary data.</text>
</comment>
<feature type="site" description="Important for catalytic activity" evidence="10">
    <location>
        <position position="178"/>
    </location>
</feature>
<evidence type="ECO:0000256" key="5">
    <source>
        <dbReference type="ARBA" id="ARBA00022960"/>
    </source>
</evidence>
<comment type="subcellular location">
    <subcellularLocation>
        <location evidence="10">Cytoplasm</location>
    </subcellularLocation>
</comment>
<feature type="binding site" evidence="10">
    <location>
        <begin position="167"/>
        <end position="168"/>
    </location>
    <ligand>
        <name>substrate</name>
    </ligand>
</feature>
<dbReference type="InterPro" id="IPR022956">
    <property type="entry name" value="Beta_hexosaminidase_bac"/>
</dbReference>
<evidence type="ECO:0000256" key="4">
    <source>
        <dbReference type="ARBA" id="ARBA00022801"/>
    </source>
</evidence>
<dbReference type="GO" id="GO:0008360">
    <property type="term" value="P:regulation of cell shape"/>
    <property type="evidence" value="ECO:0007669"/>
    <property type="project" value="UniProtKB-KW"/>
</dbReference>
<dbReference type="GO" id="GO:0051301">
    <property type="term" value="P:cell division"/>
    <property type="evidence" value="ECO:0007669"/>
    <property type="project" value="UniProtKB-KW"/>
</dbReference>
<evidence type="ECO:0000256" key="8">
    <source>
        <dbReference type="ARBA" id="ARBA00023306"/>
    </source>
</evidence>
<dbReference type="GO" id="GO:0009252">
    <property type="term" value="P:peptidoglycan biosynthetic process"/>
    <property type="evidence" value="ECO:0007669"/>
    <property type="project" value="UniProtKB-KW"/>
</dbReference>
<dbReference type="HAMAP" id="MF_00364">
    <property type="entry name" value="NagZ"/>
    <property type="match status" value="1"/>
</dbReference>
<protein>
    <recommendedName>
        <fullName evidence="10">Beta-hexosaminidase</fullName>
        <ecNumber evidence="10">3.2.1.52</ecNumber>
    </recommendedName>
    <alternativeName>
        <fullName evidence="10">Beta-N-acetylhexosaminidase</fullName>
    </alternativeName>
    <alternativeName>
        <fullName evidence="10">N-acetyl-beta-glucosaminidase</fullName>
    </alternativeName>
</protein>
<gene>
    <name evidence="10 12" type="primary">nagZ</name>
    <name evidence="12" type="ORF">IOQ59_08020</name>
</gene>
<dbReference type="EMBL" id="JADEYS010000006">
    <property type="protein sequence ID" value="MBE9397203.1"/>
    <property type="molecule type" value="Genomic_DNA"/>
</dbReference>
<evidence type="ECO:0000256" key="6">
    <source>
        <dbReference type="ARBA" id="ARBA00022984"/>
    </source>
</evidence>
<feature type="domain" description="Glycoside hydrolase family 3 N-terminal" evidence="11">
    <location>
        <begin position="17"/>
        <end position="290"/>
    </location>
</feature>
<keyword evidence="9 10" id="KW-0961">Cell wall biogenesis/degradation</keyword>
<dbReference type="InterPro" id="IPR019800">
    <property type="entry name" value="Glyco_hydro_3_AS"/>
</dbReference>
<feature type="active site" description="Proton donor/acceptor" evidence="10">
    <location>
        <position position="180"/>
    </location>
</feature>
<dbReference type="InterPro" id="IPR050226">
    <property type="entry name" value="NagZ_Beta-hexosaminidase"/>
</dbReference>
<evidence type="ECO:0000256" key="7">
    <source>
        <dbReference type="ARBA" id="ARBA00023295"/>
    </source>
</evidence>
<dbReference type="Proteomes" id="UP000640333">
    <property type="component" value="Unassembled WGS sequence"/>
</dbReference>
<dbReference type="InterPro" id="IPR017853">
    <property type="entry name" value="GH"/>
</dbReference>
<accession>A0A8J7JY67</accession>
<feature type="binding site" evidence="10">
    <location>
        <position position="71"/>
    </location>
    <ligand>
        <name>substrate</name>
    </ligand>
</feature>
<evidence type="ECO:0000256" key="3">
    <source>
        <dbReference type="ARBA" id="ARBA00022618"/>
    </source>
</evidence>
<dbReference type="InterPro" id="IPR036962">
    <property type="entry name" value="Glyco_hydro_3_N_sf"/>
</dbReference>
<dbReference type="AlphaFoldDB" id="A0A8J7JY67"/>
<evidence type="ECO:0000256" key="9">
    <source>
        <dbReference type="ARBA" id="ARBA00023316"/>
    </source>
</evidence>
<evidence type="ECO:0000256" key="1">
    <source>
        <dbReference type="ARBA" id="ARBA00001231"/>
    </source>
</evidence>
<dbReference type="UniPathway" id="UPA00544"/>
<keyword evidence="8 10" id="KW-0131">Cell cycle</keyword>
<proteinExistence type="inferred from homology"/>
<dbReference type="PANTHER" id="PTHR30480:SF13">
    <property type="entry name" value="BETA-HEXOSAMINIDASE"/>
    <property type="match status" value="1"/>
</dbReference>
<comment type="similarity">
    <text evidence="10">Belongs to the glycosyl hydrolase 3 family. NagZ subfamily.</text>
</comment>
<keyword evidence="2 10" id="KW-0963">Cytoplasm</keyword>
<keyword evidence="4 10" id="KW-0378">Hydrolase</keyword>
<dbReference type="Pfam" id="PF00933">
    <property type="entry name" value="Glyco_hydro_3"/>
    <property type="match status" value="1"/>
</dbReference>
<keyword evidence="7 10" id="KW-0326">Glycosidase</keyword>
<dbReference type="PROSITE" id="PS00775">
    <property type="entry name" value="GLYCOSYL_HYDROL_F3"/>
    <property type="match status" value="1"/>
</dbReference>
<feature type="binding site" evidence="10">
    <location>
        <position position="137"/>
    </location>
    <ligand>
        <name>substrate</name>
    </ligand>
</feature>
<keyword evidence="3 10" id="KW-0132">Cell division</keyword>
<dbReference type="GO" id="GO:0071555">
    <property type="term" value="P:cell wall organization"/>
    <property type="evidence" value="ECO:0007669"/>
    <property type="project" value="UniProtKB-KW"/>
</dbReference>
<sequence>MGQGTLFIDIDGTELSDADCRLLENPHVGGVILFGRNTLQSEQTARLSKSIHAVRDDLIVSIDQEGGRVQRLREGVTRLPPMAALGRVFQRDENEALNNAREVGYLMAAELRLLDIDVSFAPVLDVDYGRNSVIGDRAFACDAQQISALAAAFVAGMREAGMAATGKHFPGHGWADADTHHKDALDARSFDEIWQQDLVPFRELVAAGMEGIMPAHVLYPACSDMPAGFSDFWLRQVLREKLGFDGVIFSDDLSMKAAHTAGGYRHRAEAALNAGCNVLLPCNNREGALEVLAYLEDHSCTPVSSLTRMRGGRFTADVDRMKRGVELCQLLWSEVERG</sequence>
<dbReference type="Gene3D" id="3.20.20.300">
    <property type="entry name" value="Glycoside hydrolase, family 3, N-terminal domain"/>
    <property type="match status" value="1"/>
</dbReference>
<evidence type="ECO:0000256" key="2">
    <source>
        <dbReference type="ARBA" id="ARBA00022490"/>
    </source>
</evidence>
<reference evidence="12" key="1">
    <citation type="submission" date="2020-10" db="EMBL/GenBank/DDBJ databases">
        <title>Bacterium isolated from coastal waters sediment.</title>
        <authorList>
            <person name="Chen R.-J."/>
            <person name="Lu D.-C."/>
            <person name="Zhu K.-L."/>
            <person name="Du Z.-J."/>
        </authorList>
    </citation>
    <scope>NUCLEOTIDE SEQUENCE</scope>
    <source>
        <strain evidence="12">N1Y112</strain>
    </source>
</reference>
<evidence type="ECO:0000313" key="12">
    <source>
        <dbReference type="EMBL" id="MBE9397203.1"/>
    </source>
</evidence>
<dbReference type="NCBIfam" id="NF003740">
    <property type="entry name" value="PRK05337.1"/>
    <property type="match status" value="1"/>
</dbReference>
<feature type="binding site" evidence="10">
    <location>
        <position position="63"/>
    </location>
    <ligand>
        <name>substrate</name>
    </ligand>
</feature>
<dbReference type="GO" id="GO:0005975">
    <property type="term" value="P:carbohydrate metabolic process"/>
    <property type="evidence" value="ECO:0007669"/>
    <property type="project" value="InterPro"/>
</dbReference>
<keyword evidence="6 10" id="KW-0573">Peptidoglycan synthesis</keyword>